<comment type="caution">
    <text evidence="2">The sequence shown here is derived from an EMBL/GenBank/DDBJ whole genome shotgun (WGS) entry which is preliminary data.</text>
</comment>
<reference evidence="2 3" key="1">
    <citation type="journal article" date="2019" name="Sci. Rep.">
        <title>Orb-weaving spider Araneus ventricosus genome elucidates the spidroin gene catalogue.</title>
        <authorList>
            <person name="Kono N."/>
            <person name="Nakamura H."/>
            <person name="Ohtoshi R."/>
            <person name="Moran D.A.P."/>
            <person name="Shinohara A."/>
            <person name="Yoshida Y."/>
            <person name="Fujiwara M."/>
            <person name="Mori M."/>
            <person name="Tomita M."/>
            <person name="Arakawa K."/>
        </authorList>
    </citation>
    <scope>NUCLEOTIDE SEQUENCE [LARGE SCALE GENOMIC DNA]</scope>
</reference>
<feature type="region of interest" description="Disordered" evidence="1">
    <location>
        <begin position="1"/>
        <end position="72"/>
    </location>
</feature>
<sequence>MGKFKKEMKICPEQGKELRVESSANPGPCDESTRKNEGKSDVEKEDYRSLKESPLPGRRRGWQSRMQQPEET</sequence>
<evidence type="ECO:0000256" key="1">
    <source>
        <dbReference type="SAM" id="MobiDB-lite"/>
    </source>
</evidence>
<evidence type="ECO:0000313" key="3">
    <source>
        <dbReference type="Proteomes" id="UP000499080"/>
    </source>
</evidence>
<protein>
    <submittedName>
        <fullName evidence="2">Uncharacterized protein</fullName>
    </submittedName>
</protein>
<dbReference type="EMBL" id="BGPR01035210">
    <property type="protein sequence ID" value="GBO09929.1"/>
    <property type="molecule type" value="Genomic_DNA"/>
</dbReference>
<dbReference type="Proteomes" id="UP000499080">
    <property type="component" value="Unassembled WGS sequence"/>
</dbReference>
<feature type="compositionally biased region" description="Basic and acidic residues" evidence="1">
    <location>
        <begin position="1"/>
        <end position="20"/>
    </location>
</feature>
<organism evidence="2 3">
    <name type="scientific">Araneus ventricosus</name>
    <name type="common">Orbweaver spider</name>
    <name type="synonym">Epeira ventricosa</name>
    <dbReference type="NCBI Taxonomy" id="182803"/>
    <lineage>
        <taxon>Eukaryota</taxon>
        <taxon>Metazoa</taxon>
        <taxon>Ecdysozoa</taxon>
        <taxon>Arthropoda</taxon>
        <taxon>Chelicerata</taxon>
        <taxon>Arachnida</taxon>
        <taxon>Araneae</taxon>
        <taxon>Araneomorphae</taxon>
        <taxon>Entelegynae</taxon>
        <taxon>Araneoidea</taxon>
        <taxon>Araneidae</taxon>
        <taxon>Araneus</taxon>
    </lineage>
</organism>
<name>A0A4Y2UA73_ARAVE</name>
<accession>A0A4Y2UA73</accession>
<keyword evidence="3" id="KW-1185">Reference proteome</keyword>
<gene>
    <name evidence="2" type="ORF">AVEN_25140_1</name>
</gene>
<evidence type="ECO:0000313" key="2">
    <source>
        <dbReference type="EMBL" id="GBO09929.1"/>
    </source>
</evidence>
<feature type="compositionally biased region" description="Basic and acidic residues" evidence="1">
    <location>
        <begin position="31"/>
        <end position="51"/>
    </location>
</feature>
<proteinExistence type="predicted"/>
<dbReference type="AlphaFoldDB" id="A0A4Y2UA73"/>